<keyword evidence="1" id="KW-0472">Membrane</keyword>
<reference evidence="2 3" key="1">
    <citation type="submission" date="2019-02" db="EMBL/GenBank/DDBJ databases">
        <title>Deep-cultivation of Planctomycetes and their phenomic and genomic characterization uncovers novel biology.</title>
        <authorList>
            <person name="Wiegand S."/>
            <person name="Jogler M."/>
            <person name="Boedeker C."/>
            <person name="Pinto D."/>
            <person name="Vollmers J."/>
            <person name="Rivas-Marin E."/>
            <person name="Kohn T."/>
            <person name="Peeters S.H."/>
            <person name="Heuer A."/>
            <person name="Rast P."/>
            <person name="Oberbeckmann S."/>
            <person name="Bunk B."/>
            <person name="Jeske O."/>
            <person name="Meyerdierks A."/>
            <person name="Storesund J.E."/>
            <person name="Kallscheuer N."/>
            <person name="Luecker S."/>
            <person name="Lage O.M."/>
            <person name="Pohl T."/>
            <person name="Merkel B.J."/>
            <person name="Hornburger P."/>
            <person name="Mueller R.-W."/>
            <person name="Bruemmer F."/>
            <person name="Labrenz M."/>
            <person name="Spormann A.M."/>
            <person name="Op den Camp H."/>
            <person name="Overmann J."/>
            <person name="Amann R."/>
            <person name="Jetten M.S.M."/>
            <person name="Mascher T."/>
            <person name="Medema M.H."/>
            <person name="Devos D.P."/>
            <person name="Kaster A.-K."/>
            <person name="Ovreas L."/>
            <person name="Rohde M."/>
            <person name="Galperin M.Y."/>
            <person name="Jogler C."/>
        </authorList>
    </citation>
    <scope>NUCLEOTIDE SEQUENCE [LARGE SCALE GENOMIC DNA]</scope>
    <source>
        <strain evidence="2 3">Pla110</strain>
    </source>
</reference>
<evidence type="ECO:0000313" key="2">
    <source>
        <dbReference type="EMBL" id="QDU80723.1"/>
    </source>
</evidence>
<protein>
    <submittedName>
        <fullName evidence="2">Uncharacterized protein</fullName>
    </submittedName>
</protein>
<keyword evidence="1" id="KW-1133">Transmembrane helix</keyword>
<feature type="transmembrane region" description="Helical" evidence="1">
    <location>
        <begin position="6"/>
        <end position="27"/>
    </location>
</feature>
<dbReference type="KEGG" id="plon:Pla110_24560"/>
<gene>
    <name evidence="2" type="ORF">Pla110_24560</name>
</gene>
<feature type="transmembrane region" description="Helical" evidence="1">
    <location>
        <begin position="39"/>
        <end position="59"/>
    </location>
</feature>
<evidence type="ECO:0000313" key="3">
    <source>
        <dbReference type="Proteomes" id="UP000317178"/>
    </source>
</evidence>
<sequence>MPRNHNSTPFVQGLVAWYLVTISIVFFKRTSTMNIACLFNLFPYALGVVLSLCSLGYVASIDRALTPMSHEEQLSTVGGQDDFYTDQCIRPLVACPTCIQPNCVPISAGLNCKFTSTARDGCSATGNHRDCTDTVFGSCDPNAAAACGSSMTPVPCPPRQNLAHDCTTPAACVSGGSAWCNTCI</sequence>
<dbReference type="AlphaFoldDB" id="A0A518CND4"/>
<dbReference type="Proteomes" id="UP000317178">
    <property type="component" value="Chromosome"/>
</dbReference>
<evidence type="ECO:0000256" key="1">
    <source>
        <dbReference type="SAM" id="Phobius"/>
    </source>
</evidence>
<organism evidence="2 3">
    <name type="scientific">Polystyrenella longa</name>
    <dbReference type="NCBI Taxonomy" id="2528007"/>
    <lineage>
        <taxon>Bacteria</taxon>
        <taxon>Pseudomonadati</taxon>
        <taxon>Planctomycetota</taxon>
        <taxon>Planctomycetia</taxon>
        <taxon>Planctomycetales</taxon>
        <taxon>Planctomycetaceae</taxon>
        <taxon>Polystyrenella</taxon>
    </lineage>
</organism>
<keyword evidence="1" id="KW-0812">Transmembrane</keyword>
<keyword evidence="3" id="KW-1185">Reference proteome</keyword>
<dbReference type="EMBL" id="CP036281">
    <property type="protein sequence ID" value="QDU80723.1"/>
    <property type="molecule type" value="Genomic_DNA"/>
</dbReference>
<name>A0A518CND4_9PLAN</name>
<proteinExistence type="predicted"/>
<accession>A0A518CND4</accession>